<organism evidence="1 2">
    <name type="scientific">Paractinoplanes brasiliensis</name>
    <dbReference type="NCBI Taxonomy" id="52695"/>
    <lineage>
        <taxon>Bacteria</taxon>
        <taxon>Bacillati</taxon>
        <taxon>Actinomycetota</taxon>
        <taxon>Actinomycetes</taxon>
        <taxon>Micromonosporales</taxon>
        <taxon>Micromonosporaceae</taxon>
        <taxon>Paractinoplanes</taxon>
    </lineage>
</organism>
<dbReference type="Proteomes" id="UP000294901">
    <property type="component" value="Unassembled WGS sequence"/>
</dbReference>
<evidence type="ECO:0008006" key="3">
    <source>
        <dbReference type="Google" id="ProtNLM"/>
    </source>
</evidence>
<sequence>MRMVWMTAIAAAVARGQSGDRAGARQALAQLWDGSGDPLHRCSIAHYAADLQESVADELMWDERALAEASRLTDARAKSYDAAWQVRALLPSLRLNLADAHRRAGDPEAARIHLSAALEHLDALPDDDYGKLIRAGVGRVRAVLAAGSVERFGP</sequence>
<keyword evidence="2" id="KW-1185">Reference proteome</keyword>
<dbReference type="AlphaFoldDB" id="A0A4R6J9H8"/>
<proteinExistence type="predicted"/>
<accession>A0A4R6J9H8</accession>
<gene>
    <name evidence="1" type="ORF">C8E87_7760</name>
</gene>
<protein>
    <recommendedName>
        <fullName evidence="3">Tetratricopeptide repeat protein</fullName>
    </recommendedName>
</protein>
<evidence type="ECO:0000313" key="2">
    <source>
        <dbReference type="Proteomes" id="UP000294901"/>
    </source>
</evidence>
<evidence type="ECO:0000313" key="1">
    <source>
        <dbReference type="EMBL" id="TDO32303.1"/>
    </source>
</evidence>
<reference evidence="1 2" key="1">
    <citation type="submission" date="2019-03" db="EMBL/GenBank/DDBJ databases">
        <title>Sequencing the genomes of 1000 actinobacteria strains.</title>
        <authorList>
            <person name="Klenk H.-P."/>
        </authorList>
    </citation>
    <scope>NUCLEOTIDE SEQUENCE [LARGE SCALE GENOMIC DNA]</scope>
    <source>
        <strain evidence="1 2">DSM 43805</strain>
    </source>
</reference>
<comment type="caution">
    <text evidence="1">The sequence shown here is derived from an EMBL/GenBank/DDBJ whole genome shotgun (WGS) entry which is preliminary data.</text>
</comment>
<name>A0A4R6J9H8_9ACTN</name>
<dbReference type="EMBL" id="SNWR01000002">
    <property type="protein sequence ID" value="TDO32303.1"/>
    <property type="molecule type" value="Genomic_DNA"/>
</dbReference>